<dbReference type="InterPro" id="IPR050833">
    <property type="entry name" value="Poly_Biosynth_Transport"/>
</dbReference>
<evidence type="ECO:0000256" key="7">
    <source>
        <dbReference type="ARBA" id="ARBA00023136"/>
    </source>
</evidence>
<gene>
    <name evidence="9" type="ORF">H6X83_02985</name>
</gene>
<feature type="transmembrane region" description="Helical" evidence="8">
    <location>
        <begin position="51"/>
        <end position="72"/>
    </location>
</feature>
<dbReference type="InterPro" id="IPR024923">
    <property type="entry name" value="PG_synth_SpoVB"/>
</dbReference>
<dbReference type="PIRSF" id="PIRSF038958">
    <property type="entry name" value="PG_synth_SpoVB"/>
    <property type="match status" value="1"/>
</dbReference>
<dbReference type="KEGG" id="caml:H6X83_02985"/>
<keyword evidence="3 8" id="KW-0812">Transmembrane</keyword>
<evidence type="ECO:0000256" key="6">
    <source>
        <dbReference type="ARBA" id="ARBA00022989"/>
    </source>
</evidence>
<keyword evidence="10" id="KW-1185">Reference proteome</keyword>
<evidence type="ECO:0000313" key="10">
    <source>
        <dbReference type="Proteomes" id="UP000516046"/>
    </source>
</evidence>
<evidence type="ECO:0000313" key="9">
    <source>
        <dbReference type="EMBL" id="QNO18628.1"/>
    </source>
</evidence>
<dbReference type="InterPro" id="IPR002797">
    <property type="entry name" value="Polysacc_synth"/>
</dbReference>
<dbReference type="InterPro" id="IPR004268">
    <property type="entry name" value="MurJ"/>
</dbReference>
<dbReference type="EMBL" id="CP060696">
    <property type="protein sequence ID" value="QNO18628.1"/>
    <property type="molecule type" value="Genomic_DNA"/>
</dbReference>
<dbReference type="AlphaFoldDB" id="A0A7G9WIW6"/>
<proteinExistence type="predicted"/>
<keyword evidence="7 8" id="KW-0472">Membrane</keyword>
<feature type="transmembrane region" description="Helical" evidence="8">
    <location>
        <begin position="411"/>
        <end position="429"/>
    </location>
</feature>
<dbReference type="CDD" id="cd13124">
    <property type="entry name" value="MATE_SpoVB_like"/>
    <property type="match status" value="1"/>
</dbReference>
<keyword evidence="5" id="KW-0573">Peptidoglycan synthesis</keyword>
<dbReference type="GO" id="GO:0009252">
    <property type="term" value="P:peptidoglycan biosynthetic process"/>
    <property type="evidence" value="ECO:0007669"/>
    <property type="project" value="UniProtKB-KW"/>
</dbReference>
<dbReference type="PANTHER" id="PTHR30250">
    <property type="entry name" value="PST FAMILY PREDICTED COLANIC ACID TRANSPORTER"/>
    <property type="match status" value="1"/>
</dbReference>
<feature type="transmembrane region" description="Helical" evidence="8">
    <location>
        <begin position="466"/>
        <end position="491"/>
    </location>
</feature>
<feature type="transmembrane region" description="Helical" evidence="8">
    <location>
        <begin position="93"/>
        <end position="112"/>
    </location>
</feature>
<dbReference type="RefSeq" id="WP_212507694.1">
    <property type="nucleotide sequence ID" value="NZ_CP060696.1"/>
</dbReference>
<dbReference type="PANTHER" id="PTHR30250:SF21">
    <property type="entry name" value="LIPID II FLIPPASE MURJ"/>
    <property type="match status" value="1"/>
</dbReference>
<dbReference type="GO" id="GO:0008360">
    <property type="term" value="P:regulation of cell shape"/>
    <property type="evidence" value="ECO:0007669"/>
    <property type="project" value="UniProtKB-KW"/>
</dbReference>
<evidence type="ECO:0000256" key="5">
    <source>
        <dbReference type="ARBA" id="ARBA00022984"/>
    </source>
</evidence>
<accession>A0A7G9WIW6</accession>
<dbReference type="GO" id="GO:0005886">
    <property type="term" value="C:plasma membrane"/>
    <property type="evidence" value="ECO:0007669"/>
    <property type="project" value="UniProtKB-SubCell"/>
</dbReference>
<evidence type="ECO:0000256" key="2">
    <source>
        <dbReference type="ARBA" id="ARBA00022475"/>
    </source>
</evidence>
<comment type="subcellular location">
    <subcellularLocation>
        <location evidence="1">Cell membrane</location>
        <topology evidence="1">Multi-pass membrane protein</topology>
    </subcellularLocation>
</comment>
<sequence length="580" mass="61219">MARKSQSFLKGAAVLVGAVAVVKILGALFKIPLSWILTPVGSAYFGSAYSLYFPIYSLAAAGFPTAVARMVSARCARGHFRDVRALHKVSVRLFTALGFCAFALMMALSWPYANLAVRTGPQTVLPALWALAPCALFCSLLSAYRGLYEGMRNMTPTAVSQIIEAAGKLIFGLGLCAGAAAAAAREYAESGTVWGVAQPSEEYARLAALPACAAGAVFGVTIGSMLAFLFLMIYYKKNGDGITKAELRRAPPPPAARTLRRELLRTAVPIALGSLAVNLSTLVDAALLNQRLTDLMQQLPTALLQIYNGLLPEEVVRMQSVPSFLYGCYTNANTMFMLVPTITQAFAMSALPSVTAAWAAGSRPRLEKCVLSVLRLSAMITLPMGLGLAVLSEPVCRVLFGVQNAPEITGQILSVLGIAAVFSALCTPVQSMLQAVGRVDLPVKFLFGGLVVKGVLNYVLVGDPRFQVMGAAISTLLCYGVILLCSLVALYRETKIKLHLCSLLGRPLLAGALSAVTAKLVWRALQTTLGGTAATVLAVCAAAAVYAVCALILGIITKDDIKSLYAGKSAKSLEKPGRIV</sequence>
<feature type="transmembrane region" description="Helical" evidence="8">
    <location>
        <begin position="12"/>
        <end position="31"/>
    </location>
</feature>
<feature type="transmembrane region" description="Helical" evidence="8">
    <location>
        <begin position="441"/>
        <end position="460"/>
    </location>
</feature>
<feature type="transmembrane region" description="Helical" evidence="8">
    <location>
        <begin position="534"/>
        <end position="556"/>
    </location>
</feature>
<evidence type="ECO:0000256" key="8">
    <source>
        <dbReference type="SAM" id="Phobius"/>
    </source>
</evidence>
<feature type="transmembrane region" description="Helical" evidence="8">
    <location>
        <begin position="204"/>
        <end position="235"/>
    </location>
</feature>
<protein>
    <submittedName>
        <fullName evidence="9">Polysaccharide biosynthesis protein</fullName>
    </submittedName>
</protein>
<feature type="transmembrane region" description="Helical" evidence="8">
    <location>
        <begin position="124"/>
        <end position="144"/>
    </location>
</feature>
<evidence type="ECO:0000256" key="3">
    <source>
        <dbReference type="ARBA" id="ARBA00022692"/>
    </source>
</evidence>
<dbReference type="Pfam" id="PF03023">
    <property type="entry name" value="MurJ"/>
    <property type="match status" value="1"/>
</dbReference>
<keyword evidence="4" id="KW-0133">Cell shape</keyword>
<keyword evidence="2" id="KW-1003">Cell membrane</keyword>
<name>A0A7G9WIW6_9FIRM</name>
<feature type="transmembrane region" description="Helical" evidence="8">
    <location>
        <begin position="165"/>
        <end position="184"/>
    </location>
</feature>
<feature type="transmembrane region" description="Helical" evidence="8">
    <location>
        <begin position="267"/>
        <end position="288"/>
    </location>
</feature>
<organism evidence="9 10">
    <name type="scientific">Caproicibacterium amylolyticum</name>
    <dbReference type="NCBI Taxonomy" id="2766537"/>
    <lineage>
        <taxon>Bacteria</taxon>
        <taxon>Bacillati</taxon>
        <taxon>Bacillota</taxon>
        <taxon>Clostridia</taxon>
        <taxon>Eubacteriales</taxon>
        <taxon>Oscillospiraceae</taxon>
        <taxon>Caproicibacterium</taxon>
    </lineage>
</organism>
<dbReference type="Pfam" id="PF01943">
    <property type="entry name" value="Polysacc_synt"/>
    <property type="match status" value="1"/>
</dbReference>
<keyword evidence="6 8" id="KW-1133">Transmembrane helix</keyword>
<evidence type="ECO:0000256" key="4">
    <source>
        <dbReference type="ARBA" id="ARBA00022960"/>
    </source>
</evidence>
<feature type="transmembrane region" description="Helical" evidence="8">
    <location>
        <begin position="503"/>
        <end position="522"/>
    </location>
</feature>
<feature type="transmembrane region" description="Helical" evidence="8">
    <location>
        <begin position="342"/>
        <end position="361"/>
    </location>
</feature>
<evidence type="ECO:0000256" key="1">
    <source>
        <dbReference type="ARBA" id="ARBA00004651"/>
    </source>
</evidence>
<feature type="transmembrane region" description="Helical" evidence="8">
    <location>
        <begin position="373"/>
        <end position="391"/>
    </location>
</feature>
<reference evidence="9 10" key="1">
    <citation type="submission" date="2020-08" db="EMBL/GenBank/DDBJ databases">
        <authorList>
            <person name="Ren C."/>
            <person name="Gu Y."/>
            <person name="Xu Y."/>
        </authorList>
    </citation>
    <scope>NUCLEOTIDE SEQUENCE [LARGE SCALE GENOMIC DNA]</scope>
    <source>
        <strain evidence="9 10">LBM18003</strain>
    </source>
</reference>
<dbReference type="Proteomes" id="UP000516046">
    <property type="component" value="Chromosome"/>
</dbReference>